<dbReference type="SUPFAM" id="SSF109604">
    <property type="entry name" value="HD-domain/PDEase-like"/>
    <property type="match status" value="1"/>
</dbReference>
<evidence type="ECO:0000259" key="2">
    <source>
        <dbReference type="Pfam" id="PF02541"/>
    </source>
</evidence>
<name>A0A4U8Q564_9FIRM</name>
<dbReference type="Gene3D" id="1.10.3210.10">
    <property type="entry name" value="Hypothetical protein af1432"/>
    <property type="match status" value="1"/>
</dbReference>
<dbReference type="Gene3D" id="3.30.420.150">
    <property type="entry name" value="Exopolyphosphatase. Domain 2"/>
    <property type="match status" value="1"/>
</dbReference>
<dbReference type="CDD" id="cd24006">
    <property type="entry name" value="ASKHA_NBD_PPX_GppA"/>
    <property type="match status" value="1"/>
</dbReference>
<dbReference type="AlphaFoldDB" id="A0A4U8Q564"/>
<dbReference type="InterPro" id="IPR043129">
    <property type="entry name" value="ATPase_NBD"/>
</dbReference>
<feature type="domain" description="Ppx/GppA phosphatase C-terminal" evidence="3">
    <location>
        <begin position="317"/>
        <end position="466"/>
    </location>
</feature>
<dbReference type="SUPFAM" id="SSF53067">
    <property type="entry name" value="Actin-like ATPase domain"/>
    <property type="match status" value="2"/>
</dbReference>
<dbReference type="Gene3D" id="3.30.420.40">
    <property type="match status" value="1"/>
</dbReference>
<organism evidence="4 5">
    <name type="scientific">Robinsoniella peoriensis</name>
    <dbReference type="NCBI Taxonomy" id="180332"/>
    <lineage>
        <taxon>Bacteria</taxon>
        <taxon>Bacillati</taxon>
        <taxon>Bacillota</taxon>
        <taxon>Clostridia</taxon>
        <taxon>Lachnospirales</taxon>
        <taxon>Lachnospiraceae</taxon>
        <taxon>Robinsoniella</taxon>
    </lineage>
</organism>
<evidence type="ECO:0000313" key="5">
    <source>
        <dbReference type="Proteomes" id="UP000306509"/>
    </source>
</evidence>
<evidence type="ECO:0000259" key="3">
    <source>
        <dbReference type="Pfam" id="PF21447"/>
    </source>
</evidence>
<dbReference type="STRING" id="180332.GCA_000797495_05238"/>
<gene>
    <name evidence="4" type="ORF">DSM106044_04030</name>
</gene>
<dbReference type="GO" id="GO:0016462">
    <property type="term" value="F:pyrophosphatase activity"/>
    <property type="evidence" value="ECO:0007669"/>
    <property type="project" value="TreeGrafter"/>
</dbReference>
<dbReference type="Proteomes" id="UP000306509">
    <property type="component" value="Unassembled WGS sequence"/>
</dbReference>
<evidence type="ECO:0000256" key="1">
    <source>
        <dbReference type="ARBA" id="ARBA00007125"/>
    </source>
</evidence>
<feature type="domain" description="Ppx/GppA phosphatase N-terminal" evidence="2">
    <location>
        <begin position="29"/>
        <end position="299"/>
    </location>
</feature>
<dbReference type="InterPro" id="IPR050273">
    <property type="entry name" value="GppA/Ppx_hydrolase"/>
</dbReference>
<comment type="caution">
    <text evidence="4">The sequence shown here is derived from an EMBL/GenBank/DDBJ whole genome shotgun (WGS) entry which is preliminary data.</text>
</comment>
<protein>
    <submittedName>
        <fullName evidence="4">Guanosine pentaphosphate phosphohydrolase</fullName>
    </submittedName>
</protein>
<keyword evidence="4" id="KW-0378">Hydrolase</keyword>
<comment type="similarity">
    <text evidence="1">Belongs to the GppA/Ppx family.</text>
</comment>
<reference evidence="4 5" key="1">
    <citation type="journal article" date="2019" name="Anaerobe">
        <title>Detection of Robinsoniella peoriensis in multiple bone samples of a trauma patient.</title>
        <authorList>
            <person name="Schrottner P."/>
            <person name="Hartwich K."/>
            <person name="Bunk B."/>
            <person name="Schober I."/>
            <person name="Helbig S."/>
            <person name="Rudolph W.W."/>
            <person name="Gunzer F."/>
        </authorList>
    </citation>
    <scope>NUCLEOTIDE SEQUENCE [LARGE SCALE GENOMIC DNA]</scope>
    <source>
        <strain evidence="4 5">DSM 106044</strain>
    </source>
</reference>
<keyword evidence="5" id="KW-1185">Reference proteome</keyword>
<dbReference type="EMBL" id="QGQD01000076">
    <property type="protein sequence ID" value="TLC99142.1"/>
    <property type="molecule type" value="Genomic_DNA"/>
</dbReference>
<dbReference type="Pfam" id="PF21447">
    <property type="entry name" value="Ppx-GppA_III"/>
    <property type="match status" value="1"/>
</dbReference>
<dbReference type="PANTHER" id="PTHR30005">
    <property type="entry name" value="EXOPOLYPHOSPHATASE"/>
    <property type="match status" value="1"/>
</dbReference>
<dbReference type="InterPro" id="IPR048950">
    <property type="entry name" value="Ppx_GppA_C"/>
</dbReference>
<proteinExistence type="inferred from homology"/>
<sequence>MTIATYAAIDVGSYEIEMKIFELSARQGMREIDCIRHRMELGKDAYRTGKISVDLVEELCSVLQDFLLIMKTYRVNAFRACATSAVRETKNKLIMLDYIEKRTGIKIEVLGNSEERFLDYKSIASREAEFANIIQKGTAILDVGGGSMQISLFDKDSLVTTQNIRLGNMRIRERLSVMENQAPHMEVLIEELINNEVLGFKKLYLKEREIQNVILIGDYILDLTKKSFLTKEEFLKLYDTVIRKSPEDIAEAYEIPYESASLIIPSVIIYKRLLEEMEAEAIWVPGVSLCDGMAYEYAQKNKIIKSLHNFDNDIIAAARNISKRYQCNKGHIKALEDLAIPIFDKLKKVHGMNARDRLLLRIAVILHGCGKYISLSNVAECSYSIIMATEIIGLAHVEREIIANVVKYNTMDFSYYDVTEGRITEISKDEYLRIAKLTAILRVANALDRSHKQKFKDVRLAFRENELVITAETQEDITLEKGLFREKADFFEEVFSVRPVIKQKKIM</sequence>
<evidence type="ECO:0000313" key="4">
    <source>
        <dbReference type="EMBL" id="TLC99142.1"/>
    </source>
</evidence>
<dbReference type="PANTHER" id="PTHR30005:SF0">
    <property type="entry name" value="RETROGRADE REGULATION PROTEIN 2"/>
    <property type="match status" value="1"/>
</dbReference>
<dbReference type="InterPro" id="IPR003695">
    <property type="entry name" value="Ppx_GppA_N"/>
</dbReference>
<dbReference type="Pfam" id="PF02541">
    <property type="entry name" value="Ppx-GppA"/>
    <property type="match status" value="1"/>
</dbReference>
<accession>A0A4U8Q564</accession>
<dbReference type="RefSeq" id="WP_027294321.1">
    <property type="nucleotide sequence ID" value="NZ_CAUSDN010000143.1"/>
</dbReference>